<dbReference type="PROSITE" id="PS50893">
    <property type="entry name" value="ABC_TRANSPORTER_2"/>
    <property type="match status" value="2"/>
</dbReference>
<dbReference type="OrthoDB" id="6500128at2759"/>
<dbReference type="InterPro" id="IPR050173">
    <property type="entry name" value="ABC_transporter_C-like"/>
</dbReference>
<dbReference type="PANTHER" id="PTHR24223">
    <property type="entry name" value="ATP-BINDING CASSETTE SUB-FAMILY C"/>
    <property type="match status" value="1"/>
</dbReference>
<feature type="transmembrane region" description="Helical" evidence="9">
    <location>
        <begin position="950"/>
        <end position="973"/>
    </location>
</feature>
<accession>A0A0F7ZK16</accession>
<evidence type="ECO:0000256" key="4">
    <source>
        <dbReference type="ARBA" id="ARBA00022737"/>
    </source>
</evidence>
<keyword evidence="2" id="KW-0813">Transport</keyword>
<evidence type="ECO:0000259" key="10">
    <source>
        <dbReference type="PROSITE" id="PS50893"/>
    </source>
</evidence>
<dbReference type="GO" id="GO:0140359">
    <property type="term" value="F:ABC-type transporter activity"/>
    <property type="evidence" value="ECO:0007669"/>
    <property type="project" value="InterPro"/>
</dbReference>
<name>A0A0F7ZK16_9HYPO</name>
<dbReference type="SUPFAM" id="SSF52540">
    <property type="entry name" value="P-loop containing nucleoside triphosphate hydrolases"/>
    <property type="match status" value="2"/>
</dbReference>
<feature type="transmembrane region" description="Helical" evidence="9">
    <location>
        <begin position="351"/>
        <end position="370"/>
    </location>
</feature>
<dbReference type="EMBL" id="KQ030522">
    <property type="protein sequence ID" value="KJZ74876.1"/>
    <property type="molecule type" value="Genomic_DNA"/>
</dbReference>
<evidence type="ECO:0000313" key="12">
    <source>
        <dbReference type="EMBL" id="KJZ74876.1"/>
    </source>
</evidence>
<feature type="domain" description="ABC transmembrane type-1" evidence="11">
    <location>
        <begin position="953"/>
        <end position="1110"/>
    </location>
</feature>
<keyword evidence="4" id="KW-0677">Repeat</keyword>
<dbReference type="InterPro" id="IPR027417">
    <property type="entry name" value="P-loop_NTPase"/>
</dbReference>
<dbReference type="GO" id="GO:0000329">
    <property type="term" value="C:fungal-type vacuole membrane"/>
    <property type="evidence" value="ECO:0007669"/>
    <property type="project" value="TreeGrafter"/>
</dbReference>
<organism evidence="12 13">
    <name type="scientific">Hirsutella minnesotensis 3608</name>
    <dbReference type="NCBI Taxonomy" id="1043627"/>
    <lineage>
        <taxon>Eukaryota</taxon>
        <taxon>Fungi</taxon>
        <taxon>Dikarya</taxon>
        <taxon>Ascomycota</taxon>
        <taxon>Pezizomycotina</taxon>
        <taxon>Sordariomycetes</taxon>
        <taxon>Hypocreomycetidae</taxon>
        <taxon>Hypocreales</taxon>
        <taxon>Ophiocordycipitaceae</taxon>
        <taxon>Hirsutella</taxon>
    </lineage>
</organism>
<feature type="transmembrane region" description="Helical" evidence="9">
    <location>
        <begin position="27"/>
        <end position="46"/>
    </location>
</feature>
<evidence type="ECO:0000256" key="2">
    <source>
        <dbReference type="ARBA" id="ARBA00022448"/>
    </source>
</evidence>
<evidence type="ECO:0000256" key="6">
    <source>
        <dbReference type="ARBA" id="ARBA00022840"/>
    </source>
</evidence>
<dbReference type="InterPro" id="IPR003593">
    <property type="entry name" value="AAA+_ATPase"/>
</dbReference>
<sequence length="1526" mass="168143">MSFLRCDALHVGGTAITSTIHCDMLSLALPIVVTLLSLSWLACSLARGSRPLRGSASAGDAMRPLLTGRRRLSYVAHNHMTERESDARSTVTTSTWRKLATKGPLLSMFLETLALAMDLGLTITSGVSASPNHLQDNTRAASFTNGIPSAYALCLVLARIYIGSASPRLSTLLRRHSALMYGLQWTLAMGNGLFADQDNRSFNIQLWPLRIAIFSLVLFVCLTSATLWATSMSVDSTDNSFPDTMSDANTSFATRVSFRRSAGLIWSLFVMDLESLRSWEFSDGHKAENLVFSFSQILANSLFTRLCLLLKRHIISQGLWACMACATLFVPIILLHDIIRHLESPDPVSSNRSWLLIAGLLISGLLSSLINTQCEWSGRKVGVKMKTILLCEIHAKVLRCRGAAELMTADVDMVSEFCARLHVLWMNAPAQALVASWVLYSIVGASGVVGVVCMIALQPLRLLISDLHAAALQQVLEAASRRSETALELLAGVRHIKYCSLEAYSQRRVEEPRRVELRKLHSRFAWWSIYTAVNSCIPIAATVVTLAVHVGTGHRLRSSTIFPVMATFNALRPCLYEAADLKSRTSQALFAFRKIETFLTETESDALTSDNDTVGDEVGFESATLQWPCNVPVAAEVDEADPLLQLQPLPSFQLSDIDTSFRRNCLNVIFGHPGSGKSSLLQALLGEMHPISGRINIVAERSGQMMDCAEDPFKLRKTVAFCPREPWIQNLTIRENITLGMPFDRARYKMALEAAAFLWELPGLPRGDLSLAGDNGVNLSPTHRQRISIARALYSPAQCVLLDDCLDGLDQVTARHILAQGIRGPLMEGRTCVFATRQIRLVVPYCAKVVYIDNGRIRCQGRPERLIAARILSSDIMTGVTFASTGQHNGGSQRDGDSDSGVPIFKNFSKAPTLKERDFPNTLEVEADPEPGPGSWSAVGLYLMSMGSRVFPIFVFCAILARQLALLGLLWWFKDWASRASGSIDLHRDNAAYNAAICSLVVVVFVSAHSFHDALALHGALNAAKSIHNRLLAAVFHAKVNFFDCTTIDQIAVRLSRDTRAADQDLATSVSGAFQRLSYLTVVVVLVTAVSPTFILIVIPLALGYAAIGINHCRLGHHLDRCAAKDRLLLKQHTKELLSGVISIRAYGLVAKNTREGYWVVNRDCRNSLFHHAAEAWWMCRVRSLGAITSTIIGLLAVREKDNLRVSVGTAALALAWSMSLSEDVLSLHRFCVQAKAAVHSVRRVKEWIDTEQEPVEPIKEARPPTYSWPQRGTVRFRNFFSRYKPDDAYALKNIDILIGGRQRVAIVGYRGAGKTSLAMAIIRRLEATQGSIELDGVNIASLRLQQLRQLVTVIPTDPSEALFSQTVRHALDPLVCHDDEQIFEVMQRLSLARFVPIDLDSSMPSLTAKQRQVLCLARAILSGSLVIIVDDASDSPAEEADDIFHMALRNHIAGNTTVVTLTSRLPLIADYNRVVVMSAGDVIEEGVPWHLLMKDEKTDPSAAFKRMCIQSGQLRLIERIATLRA</sequence>
<dbReference type="Pfam" id="PF00005">
    <property type="entry name" value="ABC_tran"/>
    <property type="match status" value="2"/>
</dbReference>
<keyword evidence="7 9" id="KW-1133">Transmembrane helix</keyword>
<feature type="domain" description="ABC transmembrane type-1" evidence="11">
    <location>
        <begin position="319"/>
        <end position="581"/>
    </location>
</feature>
<protein>
    <recommendedName>
        <fullName evidence="14">ABC transporter domain-containing protein</fullName>
    </recommendedName>
</protein>
<feature type="transmembrane region" description="Helical" evidence="9">
    <location>
        <begin position="178"/>
        <end position="195"/>
    </location>
</feature>
<proteinExistence type="predicted"/>
<dbReference type="SMART" id="SM00382">
    <property type="entry name" value="AAA"/>
    <property type="match status" value="2"/>
</dbReference>
<dbReference type="PANTHER" id="PTHR24223:SF353">
    <property type="entry name" value="ABC TRANSPORTER ATP-BINDING PROTEIN_PERMEASE VMR1-RELATED"/>
    <property type="match status" value="1"/>
</dbReference>
<feature type="transmembrane region" description="Helical" evidence="9">
    <location>
        <begin position="432"/>
        <end position="457"/>
    </location>
</feature>
<dbReference type="InterPro" id="IPR003439">
    <property type="entry name" value="ABC_transporter-like_ATP-bd"/>
</dbReference>
<evidence type="ECO:0000256" key="7">
    <source>
        <dbReference type="ARBA" id="ARBA00022989"/>
    </source>
</evidence>
<dbReference type="InterPro" id="IPR036640">
    <property type="entry name" value="ABC1_TM_sf"/>
</dbReference>
<gene>
    <name evidence="12" type="ORF">HIM_05785</name>
</gene>
<evidence type="ECO:0000256" key="8">
    <source>
        <dbReference type="ARBA" id="ARBA00023136"/>
    </source>
</evidence>
<evidence type="ECO:0000259" key="11">
    <source>
        <dbReference type="PROSITE" id="PS50929"/>
    </source>
</evidence>
<reference evidence="12 13" key="1">
    <citation type="journal article" date="2014" name="Genome Biol. Evol.">
        <title>Comparative genomics and transcriptomics analyses reveal divergent lifestyle features of nematode endoparasitic fungus Hirsutella minnesotensis.</title>
        <authorList>
            <person name="Lai Y."/>
            <person name="Liu K."/>
            <person name="Zhang X."/>
            <person name="Zhang X."/>
            <person name="Li K."/>
            <person name="Wang N."/>
            <person name="Shu C."/>
            <person name="Wu Y."/>
            <person name="Wang C."/>
            <person name="Bushley K.E."/>
            <person name="Xiang M."/>
            <person name="Liu X."/>
        </authorList>
    </citation>
    <scope>NUCLEOTIDE SEQUENCE [LARGE SCALE GENOMIC DNA]</scope>
    <source>
        <strain evidence="12 13">3608</strain>
    </source>
</reference>
<evidence type="ECO:0000256" key="9">
    <source>
        <dbReference type="SAM" id="Phobius"/>
    </source>
</evidence>
<dbReference type="PROSITE" id="PS50929">
    <property type="entry name" value="ABC_TM1F"/>
    <property type="match status" value="2"/>
</dbReference>
<dbReference type="Gene3D" id="3.40.50.300">
    <property type="entry name" value="P-loop containing nucleotide triphosphate hydrolases"/>
    <property type="match status" value="2"/>
</dbReference>
<dbReference type="InterPro" id="IPR011527">
    <property type="entry name" value="ABC1_TM_dom"/>
</dbReference>
<dbReference type="GO" id="GO:0005524">
    <property type="term" value="F:ATP binding"/>
    <property type="evidence" value="ECO:0007669"/>
    <property type="project" value="UniProtKB-KW"/>
</dbReference>
<keyword evidence="8 9" id="KW-0472">Membrane</keyword>
<dbReference type="SUPFAM" id="SSF90123">
    <property type="entry name" value="ABC transporter transmembrane region"/>
    <property type="match status" value="2"/>
</dbReference>
<feature type="domain" description="ABC transporter" evidence="10">
    <location>
        <begin position="1275"/>
        <end position="1505"/>
    </location>
</feature>
<keyword evidence="3 9" id="KW-0812">Transmembrane</keyword>
<dbReference type="GO" id="GO:0016887">
    <property type="term" value="F:ATP hydrolysis activity"/>
    <property type="evidence" value="ECO:0007669"/>
    <property type="project" value="InterPro"/>
</dbReference>
<keyword evidence="6" id="KW-0067">ATP-binding</keyword>
<feature type="transmembrane region" description="Helical" evidence="9">
    <location>
        <begin position="318"/>
        <end position="339"/>
    </location>
</feature>
<evidence type="ECO:0000256" key="3">
    <source>
        <dbReference type="ARBA" id="ARBA00022692"/>
    </source>
</evidence>
<keyword evidence="5" id="KW-0547">Nucleotide-binding</keyword>
<comment type="subcellular location">
    <subcellularLocation>
        <location evidence="1">Membrane</location>
    </subcellularLocation>
</comment>
<feature type="transmembrane region" description="Helical" evidence="9">
    <location>
        <begin position="207"/>
        <end position="229"/>
    </location>
</feature>
<evidence type="ECO:0000256" key="5">
    <source>
        <dbReference type="ARBA" id="ARBA00022741"/>
    </source>
</evidence>
<evidence type="ECO:0008006" key="14">
    <source>
        <dbReference type="Google" id="ProtNLM"/>
    </source>
</evidence>
<dbReference type="Proteomes" id="UP000054481">
    <property type="component" value="Unassembled WGS sequence"/>
</dbReference>
<feature type="domain" description="ABC transporter" evidence="10">
    <location>
        <begin position="637"/>
        <end position="879"/>
    </location>
</feature>
<evidence type="ECO:0000256" key="1">
    <source>
        <dbReference type="ARBA" id="ARBA00004370"/>
    </source>
</evidence>
<feature type="transmembrane region" description="Helical" evidence="9">
    <location>
        <begin position="147"/>
        <end position="166"/>
    </location>
</feature>
<keyword evidence="13" id="KW-1185">Reference proteome</keyword>
<feature type="transmembrane region" description="Helical" evidence="9">
    <location>
        <begin position="1079"/>
        <end position="1108"/>
    </location>
</feature>
<dbReference type="Gene3D" id="1.20.1560.10">
    <property type="entry name" value="ABC transporter type 1, transmembrane domain"/>
    <property type="match status" value="2"/>
</dbReference>
<dbReference type="Pfam" id="PF00664">
    <property type="entry name" value="ABC_membrane"/>
    <property type="match status" value="2"/>
</dbReference>
<evidence type="ECO:0000313" key="13">
    <source>
        <dbReference type="Proteomes" id="UP000054481"/>
    </source>
</evidence>